<dbReference type="NCBIfam" id="NF009750">
    <property type="entry name" value="PRK13260.1"/>
    <property type="match status" value="1"/>
</dbReference>
<dbReference type="Pfam" id="PF02615">
    <property type="entry name" value="Ldh_2"/>
    <property type="match status" value="1"/>
</dbReference>
<dbReference type="SUPFAM" id="SSF89733">
    <property type="entry name" value="L-sulfolactate dehydrogenase-like"/>
    <property type="match status" value="1"/>
</dbReference>
<organism evidence="2 3">
    <name type="scientific">Paracoccus tegillarcae</name>
    <dbReference type="NCBI Taxonomy" id="1529068"/>
    <lineage>
        <taxon>Bacteria</taxon>
        <taxon>Pseudomonadati</taxon>
        <taxon>Pseudomonadota</taxon>
        <taxon>Alphaproteobacteria</taxon>
        <taxon>Rhodobacterales</taxon>
        <taxon>Paracoccaceae</taxon>
        <taxon>Paracoccus</taxon>
    </lineage>
</organism>
<dbReference type="OrthoDB" id="9811519at2"/>
<dbReference type="InterPro" id="IPR043144">
    <property type="entry name" value="Mal/L-sulf/L-lact_DH-like_ah"/>
</dbReference>
<sequence>MARVDFETLAGCIEQAFLGAGLSPEKARLCARVHAESSRDGVPSHGLNRVSRFVEYLNTGWIDAEAEPALVRSVGPIEIWDGQRGPGVLNALSATDRAIEIAADQGCGIVALRNTTHWMRGGAYGWRAAEAGRALIAWTNTESVMPAWGGTDARVGNNPLVIAVPGAGGTPVVLDMAMSQYSYGKLEVTRQAGRQLPYPGGFDETGELTSDPAAIEATRRILPTGMWKGSGLAILLDVLAAILSEGLATDGIDKVGAGSCTGCSQIFIAFDPERLGSAAHLQEVIAGMSAHLASSTPAEAGRGVTYPGQNTMRTRGENLLDGVPVDDGVWAEVQALAGVKAQG</sequence>
<dbReference type="Gene3D" id="3.30.1370.60">
    <property type="entry name" value="Hypothetical oxidoreductase yiak, domain 2"/>
    <property type="match status" value="1"/>
</dbReference>
<evidence type="ECO:0000256" key="1">
    <source>
        <dbReference type="ARBA" id="ARBA00023002"/>
    </source>
</evidence>
<dbReference type="Proteomes" id="UP000233742">
    <property type="component" value="Chromosome"/>
</dbReference>
<proteinExistence type="predicted"/>
<evidence type="ECO:0000313" key="3">
    <source>
        <dbReference type="Proteomes" id="UP000233742"/>
    </source>
</evidence>
<dbReference type="PANTHER" id="PTHR11091:SF3">
    <property type="entry name" value="2,3-DIKETO-L-GULONATE REDUCTASE"/>
    <property type="match status" value="1"/>
</dbReference>
<dbReference type="EMBL" id="CP025408">
    <property type="protein sequence ID" value="AUH33484.1"/>
    <property type="molecule type" value="Genomic_DNA"/>
</dbReference>
<dbReference type="KEGG" id="paro:CUV01_08870"/>
<keyword evidence="3" id="KW-1185">Reference proteome</keyword>
<dbReference type="RefSeq" id="WP_101460153.1">
    <property type="nucleotide sequence ID" value="NZ_CP025408.1"/>
</dbReference>
<dbReference type="PANTHER" id="PTHR11091">
    <property type="entry name" value="OXIDOREDUCTASE-RELATED"/>
    <property type="match status" value="1"/>
</dbReference>
<gene>
    <name evidence="2" type="ORF">CUV01_08870</name>
</gene>
<dbReference type="Gene3D" id="1.10.1530.10">
    <property type="match status" value="1"/>
</dbReference>
<keyword evidence="1" id="KW-0560">Oxidoreductase</keyword>
<name>A0A2K9EW22_9RHOB</name>
<accession>A0A2K9EW22</accession>
<dbReference type="InterPro" id="IPR043143">
    <property type="entry name" value="Mal/L-sulf/L-lact_DH-like_NADP"/>
</dbReference>
<dbReference type="InterPro" id="IPR003767">
    <property type="entry name" value="Malate/L-lactate_DH-like"/>
</dbReference>
<dbReference type="GO" id="GO:0016491">
    <property type="term" value="F:oxidoreductase activity"/>
    <property type="evidence" value="ECO:0007669"/>
    <property type="project" value="UniProtKB-KW"/>
</dbReference>
<protein>
    <submittedName>
        <fullName evidence="2">3-dehydro-L-gulonate 2-dehydrogenase</fullName>
    </submittedName>
</protein>
<dbReference type="InterPro" id="IPR036111">
    <property type="entry name" value="Mal/L-sulfo/L-lacto_DH-like_sf"/>
</dbReference>
<reference evidence="2 3" key="1">
    <citation type="submission" date="2017-12" db="EMBL/GenBank/DDBJ databases">
        <authorList>
            <person name="Hurst M.R.H."/>
        </authorList>
    </citation>
    <scope>NUCLEOTIDE SEQUENCE [LARGE SCALE GENOMIC DNA]</scope>
    <source>
        <strain evidence="2 3">BM15</strain>
    </source>
</reference>
<evidence type="ECO:0000313" key="2">
    <source>
        <dbReference type="EMBL" id="AUH33484.1"/>
    </source>
</evidence>
<dbReference type="AlphaFoldDB" id="A0A2K9EW22"/>